<protein>
    <submittedName>
        <fullName evidence="1">Uncharacterized protein</fullName>
    </submittedName>
</protein>
<evidence type="ECO:0000313" key="1">
    <source>
        <dbReference type="EMBL" id="MBD7911798.1"/>
    </source>
</evidence>
<name>A0ABR8PUJ5_9CLOT</name>
<gene>
    <name evidence="1" type="ORF">H9661_10550</name>
</gene>
<dbReference type="InterPro" id="IPR038509">
    <property type="entry name" value="IFS_sf"/>
</dbReference>
<dbReference type="RefSeq" id="WP_191768715.1">
    <property type="nucleotide sequence ID" value="NZ_JACSRA010000015.1"/>
</dbReference>
<dbReference type="Gene3D" id="1.25.40.520">
    <property type="match status" value="1"/>
</dbReference>
<keyword evidence="2" id="KW-1185">Reference proteome</keyword>
<organism evidence="1 2">
    <name type="scientific">Clostridium cibarium</name>
    <dbReference type="NCBI Taxonomy" id="2762247"/>
    <lineage>
        <taxon>Bacteria</taxon>
        <taxon>Bacillati</taxon>
        <taxon>Bacillota</taxon>
        <taxon>Clostridia</taxon>
        <taxon>Eubacteriales</taxon>
        <taxon>Clostridiaceae</taxon>
        <taxon>Clostridium</taxon>
    </lineage>
</organism>
<proteinExistence type="predicted"/>
<dbReference type="EMBL" id="JACSRA010000015">
    <property type="protein sequence ID" value="MBD7911798.1"/>
    <property type="molecule type" value="Genomic_DNA"/>
</dbReference>
<accession>A0ABR8PUJ5</accession>
<comment type="caution">
    <text evidence="1">The sequence shown here is derived from an EMBL/GenBank/DDBJ whole genome shotgun (WGS) entry which is preliminary data.</text>
</comment>
<reference evidence="1 2" key="1">
    <citation type="submission" date="2020-08" db="EMBL/GenBank/DDBJ databases">
        <title>A Genomic Blueprint of the Chicken Gut Microbiome.</title>
        <authorList>
            <person name="Gilroy R."/>
            <person name="Ravi A."/>
            <person name="Getino M."/>
            <person name="Pursley I."/>
            <person name="Horton D.L."/>
            <person name="Alikhan N.-F."/>
            <person name="Baker D."/>
            <person name="Gharbi K."/>
            <person name="Hall N."/>
            <person name="Watson M."/>
            <person name="Adriaenssens E.M."/>
            <person name="Foster-Nyarko E."/>
            <person name="Jarju S."/>
            <person name="Secka A."/>
            <person name="Antonio M."/>
            <person name="Oren A."/>
            <person name="Chaudhuri R."/>
            <person name="La Ragione R.M."/>
            <person name="Hildebrand F."/>
            <person name="Pallen M.J."/>
        </authorList>
    </citation>
    <scope>NUCLEOTIDE SEQUENCE [LARGE SCALE GENOMIC DNA]</scope>
    <source>
        <strain evidence="1 2">Sa3CVN1</strain>
    </source>
</reference>
<sequence length="159" mass="18782">MYYSAYEILKNSINKNEFKDCIMGKGKYRYEDKDNSGPVDENLILKGIYELHIKEPKLAINAVFERTILEMLEGNVEEIYLAIYYIFEQVGNEYEKLAPFTIDIDRIFKKTTESLRAKRLELENINALERLNIKGNIMKKVIRINDFSFAEYGRKIFDL</sequence>
<dbReference type="Proteomes" id="UP000627781">
    <property type="component" value="Unassembled WGS sequence"/>
</dbReference>
<evidence type="ECO:0000313" key="2">
    <source>
        <dbReference type="Proteomes" id="UP000627781"/>
    </source>
</evidence>